<keyword evidence="3" id="KW-0446">Lipid-binding</keyword>
<dbReference type="SUPFAM" id="SSF47027">
    <property type="entry name" value="Acyl-CoA binding protein"/>
    <property type="match status" value="1"/>
</dbReference>
<organism evidence="5 6">
    <name type="scientific">Bathycoccus prasinos</name>
    <dbReference type="NCBI Taxonomy" id="41875"/>
    <lineage>
        <taxon>Eukaryota</taxon>
        <taxon>Viridiplantae</taxon>
        <taxon>Chlorophyta</taxon>
        <taxon>Mamiellophyceae</taxon>
        <taxon>Mamiellales</taxon>
        <taxon>Bathycoccaceae</taxon>
        <taxon>Bathycoccus</taxon>
    </lineage>
</organism>
<feature type="region of interest" description="Disordered" evidence="4">
    <location>
        <begin position="580"/>
        <end position="607"/>
    </location>
</feature>
<evidence type="ECO:0000256" key="3">
    <source>
        <dbReference type="ARBA" id="ARBA00023121"/>
    </source>
</evidence>
<dbReference type="Proteomes" id="UP000198341">
    <property type="component" value="Chromosome 17"/>
</dbReference>
<dbReference type="InterPro" id="IPR014352">
    <property type="entry name" value="FERM/acyl-CoA-bd_prot_sf"/>
</dbReference>
<dbReference type="KEGG" id="bpg:Bathy17g00450"/>
<feature type="region of interest" description="Disordered" evidence="4">
    <location>
        <begin position="449"/>
        <end position="478"/>
    </location>
</feature>
<keyword evidence="2" id="KW-0677">Repeat</keyword>
<evidence type="ECO:0000256" key="2">
    <source>
        <dbReference type="ARBA" id="ARBA00022737"/>
    </source>
</evidence>
<evidence type="ECO:0000313" key="6">
    <source>
        <dbReference type="Proteomes" id="UP000198341"/>
    </source>
</evidence>
<dbReference type="PANTHER" id="PTHR46093:SF18">
    <property type="entry name" value="FIBRONECTIN TYPE-III DOMAIN-CONTAINING PROTEIN"/>
    <property type="match status" value="1"/>
</dbReference>
<dbReference type="Pfam" id="PF24681">
    <property type="entry name" value="Kelch_KLHDC2_KLHL20_DRC7"/>
    <property type="match status" value="1"/>
</dbReference>
<reference evidence="5 6" key="1">
    <citation type="submission" date="2011-10" db="EMBL/GenBank/DDBJ databases">
        <authorList>
            <person name="Genoscope - CEA"/>
        </authorList>
    </citation>
    <scope>NUCLEOTIDE SEQUENCE [LARGE SCALE GENOMIC DNA]</scope>
    <source>
        <strain evidence="5 6">RCC 1105</strain>
    </source>
</reference>
<feature type="compositionally biased region" description="Low complexity" evidence="4">
    <location>
        <begin position="181"/>
        <end position="190"/>
    </location>
</feature>
<sequence length="657" mass="72999">MEPNGRQNDRERRKQDLFLHCPEKFYLCSAFSDHPPPNAKGITEDSRLLLYALHEQATRSGGVREKEELLKPTFWQRIYDPESVLRYEAWKMVSNMPAIVAMEKYCEEVENFNQNWWQLMTETCTYEEKAKMLSMADESSEEYYLQVGMRLLVPPTGTGTTTSSSSSEREGIRTFGSVIFSGGERSSSSPRKGRGGKSRFALESKMPEKNEWRTIVAQPMKKTTTVANENESSNNNSSREKKLETTTRQRFPQKRFGHIAHKVGEELIISHGNKDGRLLSDCWALDLMELRWKRKELKWPGSPCADAASIATADGEIYLFRGIGTKSDEDALLVTTNTNSDSNNSNNSTNIFEKKMMMTVSKLDLSDIGGKLNELKWQHVAAVGSGGSSDLPCARTGHTATLFETDDVVYVFGGMSVGDAKKNVKSVPLNDLWEFSLITKTWRQILTTTTTKTEGEESEKSSRSKSYVPCAPPTARGSHVAGRCGRFLLVFGGAAGNVLSDTDVHCFDTRAYQWIKVASEISDEDDKKLIKIAPRAGHCATMSEDGTKMFICGGGDNQSALLETLSLDCSELFSEFSEKKKKKTKKNDDDHDDNNNNINSSSSPPKLSWSLLVESSSLTGKEGMTLTTIPCQSGEYLLAFGGLTGTSDCEVSCLRTV</sequence>
<feature type="compositionally biased region" description="Basic and acidic residues" evidence="4">
    <location>
        <begin position="453"/>
        <end position="462"/>
    </location>
</feature>
<dbReference type="Gene3D" id="2.120.10.80">
    <property type="entry name" value="Kelch-type beta propeller"/>
    <property type="match status" value="2"/>
</dbReference>
<evidence type="ECO:0000256" key="4">
    <source>
        <dbReference type="SAM" id="MobiDB-lite"/>
    </source>
</evidence>
<dbReference type="eggNOG" id="KOG0379">
    <property type="taxonomic scope" value="Eukaryota"/>
</dbReference>
<dbReference type="InterPro" id="IPR035984">
    <property type="entry name" value="Acyl-CoA-binding_sf"/>
</dbReference>
<dbReference type="GO" id="GO:0000062">
    <property type="term" value="F:fatty-acyl-CoA binding"/>
    <property type="evidence" value="ECO:0007669"/>
    <property type="project" value="InterPro"/>
</dbReference>
<dbReference type="RefSeq" id="XP_007508403.1">
    <property type="nucleotide sequence ID" value="XM_007508341.1"/>
</dbReference>
<gene>
    <name evidence="5" type="ordered locus">Bathy17g00450</name>
</gene>
<proteinExistence type="predicted"/>
<dbReference type="PANTHER" id="PTHR46093">
    <property type="entry name" value="ACYL-COA-BINDING DOMAIN-CONTAINING PROTEIN 5"/>
    <property type="match status" value="1"/>
</dbReference>
<accession>K8EQJ6</accession>
<dbReference type="InterPro" id="IPR015915">
    <property type="entry name" value="Kelch-typ_b-propeller"/>
</dbReference>
<feature type="compositionally biased region" description="Low complexity" evidence="4">
    <location>
        <begin position="228"/>
        <end position="237"/>
    </location>
</feature>
<dbReference type="AlphaFoldDB" id="K8EQJ6"/>
<dbReference type="SUPFAM" id="SSF50965">
    <property type="entry name" value="Galactose oxidase, central domain"/>
    <property type="match status" value="1"/>
</dbReference>
<dbReference type="OrthoDB" id="10251809at2759"/>
<protein>
    <submittedName>
        <fullName evidence="5">Uncharacterized protein</fullName>
    </submittedName>
</protein>
<evidence type="ECO:0000313" key="5">
    <source>
        <dbReference type="EMBL" id="CCO20507.1"/>
    </source>
</evidence>
<feature type="region of interest" description="Disordered" evidence="4">
    <location>
        <begin position="222"/>
        <end position="248"/>
    </location>
</feature>
<keyword evidence="6" id="KW-1185">Reference proteome</keyword>
<name>K8EQJ6_9CHLO</name>
<feature type="region of interest" description="Disordered" evidence="4">
    <location>
        <begin position="179"/>
        <end position="203"/>
    </location>
</feature>
<evidence type="ECO:0000256" key="1">
    <source>
        <dbReference type="ARBA" id="ARBA00022441"/>
    </source>
</evidence>
<dbReference type="Gene3D" id="1.20.80.10">
    <property type="match status" value="1"/>
</dbReference>
<dbReference type="InterPro" id="IPR011043">
    <property type="entry name" value="Gal_Oxase/kelch_b-propeller"/>
</dbReference>
<dbReference type="EMBL" id="FO082262">
    <property type="protein sequence ID" value="CCO20507.1"/>
    <property type="molecule type" value="Genomic_DNA"/>
</dbReference>
<feature type="compositionally biased region" description="Basic and acidic residues" evidence="4">
    <location>
        <begin position="238"/>
        <end position="247"/>
    </location>
</feature>
<keyword evidence="1" id="KW-0880">Kelch repeat</keyword>
<dbReference type="GeneID" id="19010929"/>
<feature type="compositionally biased region" description="Low complexity" evidence="4">
    <location>
        <begin position="595"/>
        <end position="607"/>
    </location>
</feature>
<dbReference type="STRING" id="41875.K8EQJ6"/>